<organism evidence="4 5">
    <name type="scientific">Devosia equisanguinis</name>
    <dbReference type="NCBI Taxonomy" id="2490941"/>
    <lineage>
        <taxon>Bacteria</taxon>
        <taxon>Pseudomonadati</taxon>
        <taxon>Pseudomonadota</taxon>
        <taxon>Alphaproteobacteria</taxon>
        <taxon>Hyphomicrobiales</taxon>
        <taxon>Devosiaceae</taxon>
        <taxon>Devosia</taxon>
    </lineage>
</organism>
<keyword evidence="5" id="KW-1185">Reference proteome</keyword>
<feature type="binding site" evidence="2">
    <location>
        <position position="159"/>
    </location>
    <ligand>
        <name>Mn(2+)</name>
        <dbReference type="ChEBI" id="CHEBI:29035"/>
        <label>2</label>
    </ligand>
</feature>
<dbReference type="GO" id="GO:0046872">
    <property type="term" value="F:metal ion binding"/>
    <property type="evidence" value="ECO:0007669"/>
    <property type="project" value="UniProtKB-KW"/>
</dbReference>
<dbReference type="Gene3D" id="3.30.70.360">
    <property type="match status" value="1"/>
</dbReference>
<dbReference type="AlphaFoldDB" id="A0A3S4CB85"/>
<feature type="binding site" evidence="2">
    <location>
        <position position="98"/>
    </location>
    <ligand>
        <name>Mn(2+)</name>
        <dbReference type="ChEBI" id="CHEBI:29035"/>
        <label>2</label>
    </ligand>
</feature>
<feature type="binding site" evidence="2">
    <location>
        <position position="133"/>
    </location>
    <ligand>
        <name>Mn(2+)</name>
        <dbReference type="ChEBI" id="CHEBI:29035"/>
        <label>2</label>
    </ligand>
</feature>
<dbReference type="EMBL" id="UZWD01000004">
    <property type="protein sequence ID" value="VDS03217.1"/>
    <property type="molecule type" value="Genomic_DNA"/>
</dbReference>
<protein>
    <submittedName>
        <fullName evidence="4">Putative hydrolase YxeP</fullName>
        <ecNumber evidence="4">3.-.-.-</ecNumber>
    </submittedName>
</protein>
<accession>A0A3S4CB85</accession>
<dbReference type="PIRSF" id="PIRSF005962">
    <property type="entry name" value="Pept_M20D_amidohydro"/>
    <property type="match status" value="1"/>
</dbReference>
<reference evidence="4 5" key="1">
    <citation type="submission" date="2018-12" db="EMBL/GenBank/DDBJ databases">
        <authorList>
            <person name="Criscuolo A."/>
        </authorList>
    </citation>
    <scope>NUCLEOTIDE SEQUENCE [LARGE SCALE GENOMIC DNA]</scope>
    <source>
        <strain evidence="4">ACIP1116281</strain>
    </source>
</reference>
<name>A0A3S4CB85_9HYPH</name>
<keyword evidence="2" id="KW-0464">Manganese</keyword>
<evidence type="ECO:0000313" key="5">
    <source>
        <dbReference type="Proteomes" id="UP000268844"/>
    </source>
</evidence>
<dbReference type="CDD" id="cd05666">
    <property type="entry name" value="M20_Acy1-like"/>
    <property type="match status" value="1"/>
</dbReference>
<gene>
    <name evidence="4" type="primary">yxeP_1</name>
    <name evidence="4" type="ORF">DEVEQU_00338</name>
</gene>
<feature type="domain" description="Peptidase M20 dimerisation" evidence="3">
    <location>
        <begin position="183"/>
        <end position="278"/>
    </location>
</feature>
<dbReference type="FunFam" id="3.30.70.360:FF:000001">
    <property type="entry name" value="N-acetyldiaminopimelate deacetylase"/>
    <property type="match status" value="1"/>
</dbReference>
<dbReference type="SUPFAM" id="SSF53187">
    <property type="entry name" value="Zn-dependent exopeptidases"/>
    <property type="match status" value="1"/>
</dbReference>
<dbReference type="Proteomes" id="UP000268844">
    <property type="component" value="Unassembled WGS sequence"/>
</dbReference>
<comment type="cofactor">
    <cofactor evidence="2">
        <name>Mn(2+)</name>
        <dbReference type="ChEBI" id="CHEBI:29035"/>
    </cofactor>
    <text evidence="2">The Mn(2+) ion enhances activity.</text>
</comment>
<dbReference type="InterPro" id="IPR011650">
    <property type="entry name" value="Peptidase_M20_dimer"/>
</dbReference>
<dbReference type="InterPro" id="IPR017439">
    <property type="entry name" value="Amidohydrolase"/>
</dbReference>
<keyword evidence="2" id="KW-0479">Metal-binding</keyword>
<sequence length="389" mass="41581">MKLSASTHEQLTQWRRHLHAHPELGFEERATSDFVAERLTEMGIAVTRNIGGTGLVGTLSAGTGNRSIGLRADMDALAIQEIPGRDHGSQNPGKMHACGHDGHTTMLLGAAQHLVAHPEFSGTVHFIFQPAEEHGRGALSMIEDGLFERFPMEEIYGIHNMPGIPVGQFATRPGPFMGAEDNFEIVVTGKGVHAARPHSGVDPIVAASAIVMGLQTIVSRRIDPTRPCVVSVTEFIINGTRNVIPSEVRIKGDCRSFLPEVSAAIETEMRRLADSIAAGYAASATVAYSREFVPTINAAETTEASVRVARRVLGEDAVDADCPLRMGSEDFAHMLARVPGTFVNLGNGAPGTPGATPLHNPGYDFNDEIIPLGVAYYTALVADRLPRGA</sequence>
<feature type="binding site" evidence="2">
    <location>
        <position position="359"/>
    </location>
    <ligand>
        <name>Mn(2+)</name>
        <dbReference type="ChEBI" id="CHEBI:29035"/>
        <label>2</label>
    </ligand>
</feature>
<dbReference type="Gene3D" id="3.40.630.10">
    <property type="entry name" value="Zn peptidases"/>
    <property type="match status" value="1"/>
</dbReference>
<dbReference type="RefSeq" id="WP_126148808.1">
    <property type="nucleotide sequence ID" value="NZ_JBHTMH010000001.1"/>
</dbReference>
<dbReference type="OrthoDB" id="9777385at2"/>
<dbReference type="InterPro" id="IPR036264">
    <property type="entry name" value="Bact_exopeptidase_dim_dom"/>
</dbReference>
<dbReference type="GO" id="GO:0050118">
    <property type="term" value="F:N-acetyldiaminopimelate deacetylase activity"/>
    <property type="evidence" value="ECO:0007669"/>
    <property type="project" value="UniProtKB-ARBA"/>
</dbReference>
<dbReference type="InterPro" id="IPR002933">
    <property type="entry name" value="Peptidase_M20"/>
</dbReference>
<dbReference type="Pfam" id="PF01546">
    <property type="entry name" value="Peptidase_M20"/>
    <property type="match status" value="1"/>
</dbReference>
<dbReference type="PANTHER" id="PTHR11014">
    <property type="entry name" value="PEPTIDASE M20 FAMILY MEMBER"/>
    <property type="match status" value="1"/>
</dbReference>
<dbReference type="PANTHER" id="PTHR11014:SF63">
    <property type="entry name" value="METALLOPEPTIDASE, PUTATIVE (AFU_ORTHOLOGUE AFUA_6G09600)-RELATED"/>
    <property type="match status" value="1"/>
</dbReference>
<evidence type="ECO:0000313" key="4">
    <source>
        <dbReference type="EMBL" id="VDS03217.1"/>
    </source>
</evidence>
<dbReference type="SUPFAM" id="SSF55031">
    <property type="entry name" value="Bacterial exopeptidase dimerisation domain"/>
    <property type="match status" value="1"/>
</dbReference>
<evidence type="ECO:0000259" key="3">
    <source>
        <dbReference type="Pfam" id="PF07687"/>
    </source>
</evidence>
<evidence type="ECO:0000256" key="2">
    <source>
        <dbReference type="PIRSR" id="PIRSR005962-1"/>
    </source>
</evidence>
<keyword evidence="1 4" id="KW-0378">Hydrolase</keyword>
<feature type="binding site" evidence="2">
    <location>
        <position position="100"/>
    </location>
    <ligand>
        <name>Mn(2+)</name>
        <dbReference type="ChEBI" id="CHEBI:29035"/>
        <label>2</label>
    </ligand>
</feature>
<proteinExistence type="predicted"/>
<dbReference type="GO" id="GO:0019877">
    <property type="term" value="P:diaminopimelate biosynthetic process"/>
    <property type="evidence" value="ECO:0007669"/>
    <property type="project" value="UniProtKB-ARBA"/>
</dbReference>
<dbReference type="NCBIfam" id="TIGR01891">
    <property type="entry name" value="amidohydrolases"/>
    <property type="match status" value="1"/>
</dbReference>
<evidence type="ECO:0000256" key="1">
    <source>
        <dbReference type="ARBA" id="ARBA00022801"/>
    </source>
</evidence>
<dbReference type="EC" id="3.-.-.-" evidence="4"/>
<dbReference type="Pfam" id="PF07687">
    <property type="entry name" value="M20_dimer"/>
    <property type="match status" value="1"/>
</dbReference>